<dbReference type="AlphaFoldDB" id="A0A1L3F4F7"/>
<reference evidence="1 2" key="1">
    <citation type="submission" date="2016-11" db="EMBL/GenBank/DDBJ databases">
        <title>Complete Genome Sequence of Bradyrhizobium sp. strain J5, an isolated from soybean nodule in Hokkaido.</title>
        <authorList>
            <person name="Kanehara K."/>
        </authorList>
    </citation>
    <scope>NUCLEOTIDE SEQUENCE [LARGE SCALE GENOMIC DNA]</scope>
    <source>
        <strain evidence="1 2">J5</strain>
    </source>
</reference>
<proteinExistence type="predicted"/>
<gene>
    <name evidence="1" type="ORF">BKD09_07260</name>
</gene>
<dbReference type="Proteomes" id="UP000181962">
    <property type="component" value="Chromosome"/>
</dbReference>
<organism evidence="1 2">
    <name type="scientific">Bradyrhizobium japonicum</name>
    <dbReference type="NCBI Taxonomy" id="375"/>
    <lineage>
        <taxon>Bacteria</taxon>
        <taxon>Pseudomonadati</taxon>
        <taxon>Pseudomonadota</taxon>
        <taxon>Alphaproteobacteria</taxon>
        <taxon>Hyphomicrobiales</taxon>
        <taxon>Nitrobacteraceae</taxon>
        <taxon>Bradyrhizobium</taxon>
    </lineage>
</organism>
<evidence type="ECO:0000313" key="1">
    <source>
        <dbReference type="EMBL" id="APG08122.1"/>
    </source>
</evidence>
<evidence type="ECO:0000313" key="2">
    <source>
        <dbReference type="Proteomes" id="UP000181962"/>
    </source>
</evidence>
<protein>
    <submittedName>
        <fullName evidence="1">Uncharacterized protein</fullName>
    </submittedName>
</protein>
<sequence>MLNHEFGFSIKSRHRPQPAPCPTVCGLMIAAGCVLFDHDGLGFGLLEILALVTAIDSPEKPMAGPSSVRMVAKDDTGMLVLFVLAQRVTSI</sequence>
<name>A0A1L3F4F7_BRAJP</name>
<dbReference type="EMBL" id="CP017637">
    <property type="protein sequence ID" value="APG08122.1"/>
    <property type="molecule type" value="Genomic_DNA"/>
</dbReference>
<accession>A0A1L3F4F7</accession>
<dbReference type="RefSeq" id="WP_071909357.1">
    <property type="nucleotide sequence ID" value="NZ_CP017637.1"/>
</dbReference>